<reference evidence="7" key="1">
    <citation type="submission" date="2022-08" db="EMBL/GenBank/DDBJ databases">
        <authorList>
            <person name="Deng Y."/>
            <person name="Han X.-F."/>
            <person name="Zhang Y.-Q."/>
        </authorList>
    </citation>
    <scope>NUCLEOTIDE SEQUENCE</scope>
    <source>
        <strain evidence="7">CPCC 205763</strain>
    </source>
</reference>
<accession>A0ABT2GNC9</accession>
<organism evidence="7 8">
    <name type="scientific">Herbiconiux aconitum</name>
    <dbReference type="NCBI Taxonomy" id="2970913"/>
    <lineage>
        <taxon>Bacteria</taxon>
        <taxon>Bacillati</taxon>
        <taxon>Actinomycetota</taxon>
        <taxon>Actinomycetes</taxon>
        <taxon>Micrococcales</taxon>
        <taxon>Microbacteriaceae</taxon>
        <taxon>Herbiconiux</taxon>
    </lineage>
</organism>
<protein>
    <recommendedName>
        <fullName evidence="6">Integral membrane bound transporter domain-containing protein</fullName>
    </recommendedName>
</protein>
<dbReference type="EMBL" id="JANLCM010000001">
    <property type="protein sequence ID" value="MCS5717725.1"/>
    <property type="molecule type" value="Genomic_DNA"/>
</dbReference>
<dbReference type="InterPro" id="IPR049453">
    <property type="entry name" value="Memb_transporter_dom"/>
</dbReference>
<evidence type="ECO:0000313" key="7">
    <source>
        <dbReference type="EMBL" id="MCS5717725.1"/>
    </source>
</evidence>
<evidence type="ECO:0000259" key="6">
    <source>
        <dbReference type="Pfam" id="PF13515"/>
    </source>
</evidence>
<keyword evidence="4 5" id="KW-0472">Membrane</keyword>
<keyword evidence="3 5" id="KW-1133">Transmembrane helix</keyword>
<feature type="transmembrane region" description="Helical" evidence="5">
    <location>
        <begin position="171"/>
        <end position="190"/>
    </location>
</feature>
<feature type="domain" description="Integral membrane bound transporter" evidence="6">
    <location>
        <begin position="139"/>
        <end position="260"/>
    </location>
</feature>
<sequence length="387" mass="41748">MTDSPRVWTAEALSAALRFQALASLPFRDGADAGAWASLLARRDRVARALTEKRFASQPISASEASIGESDSSHIAELSGELDRIEAANLRRDNTRIRLPRKVTQTLLFGGTRSLLSWESAALRHALRVTVGISVALPLAALLPYPSLHLALLAVSWGTLQPAFHDTVARIIQRVVGVLLGAGVTILLAAIVPTPVLLSVGGAAIVLGSAFIFTRRWIFYACSLILSVGAGAATLRTDTAEYAAQYLVAVGLGLGIGVVFGSVVVPWQRRRTATDSLEAAIAATRELIRAELDTRAAPREDALRRVMPFFRRALAASQQLRQYGLMRPVPTAEQMRALDDAHGAVSTVVIVTAYSFTRPQELSRMAAVMVRENSARLREALQTIRGR</sequence>
<feature type="transmembrane region" description="Helical" evidence="5">
    <location>
        <begin position="243"/>
        <end position="267"/>
    </location>
</feature>
<comment type="caution">
    <text evidence="7">The sequence shown here is derived from an EMBL/GenBank/DDBJ whole genome shotgun (WGS) entry which is preliminary data.</text>
</comment>
<proteinExistence type="predicted"/>
<evidence type="ECO:0000313" key="8">
    <source>
        <dbReference type="Proteomes" id="UP001165584"/>
    </source>
</evidence>
<evidence type="ECO:0000256" key="1">
    <source>
        <dbReference type="ARBA" id="ARBA00004141"/>
    </source>
</evidence>
<evidence type="ECO:0000256" key="2">
    <source>
        <dbReference type="ARBA" id="ARBA00022692"/>
    </source>
</evidence>
<feature type="transmembrane region" description="Helical" evidence="5">
    <location>
        <begin position="196"/>
        <end position="213"/>
    </location>
</feature>
<name>A0ABT2GNC9_9MICO</name>
<comment type="subcellular location">
    <subcellularLocation>
        <location evidence="1">Membrane</location>
        <topology evidence="1">Multi-pass membrane protein</topology>
    </subcellularLocation>
</comment>
<gene>
    <name evidence="7" type="ORF">N1027_06205</name>
</gene>
<dbReference type="Pfam" id="PF13515">
    <property type="entry name" value="FUSC_2"/>
    <property type="match status" value="1"/>
</dbReference>
<evidence type="ECO:0000256" key="4">
    <source>
        <dbReference type="ARBA" id="ARBA00023136"/>
    </source>
</evidence>
<dbReference type="Proteomes" id="UP001165584">
    <property type="component" value="Unassembled WGS sequence"/>
</dbReference>
<evidence type="ECO:0000256" key="5">
    <source>
        <dbReference type="SAM" id="Phobius"/>
    </source>
</evidence>
<keyword evidence="8" id="KW-1185">Reference proteome</keyword>
<evidence type="ECO:0000256" key="3">
    <source>
        <dbReference type="ARBA" id="ARBA00022989"/>
    </source>
</evidence>
<keyword evidence="2 5" id="KW-0812">Transmembrane</keyword>
<dbReference type="RefSeq" id="WP_259506214.1">
    <property type="nucleotide sequence ID" value="NZ_JANLCM010000001.1"/>
</dbReference>